<dbReference type="RefSeq" id="WP_186852932.1">
    <property type="nucleotide sequence ID" value="NZ_JACOPO010000005.1"/>
</dbReference>
<organism evidence="1 2">
    <name type="scientific">Flintibacter hominis</name>
    <dbReference type="NCBI Taxonomy" id="2763048"/>
    <lineage>
        <taxon>Bacteria</taxon>
        <taxon>Bacillati</taxon>
        <taxon>Bacillota</taxon>
        <taxon>Clostridia</taxon>
        <taxon>Eubacteriales</taxon>
        <taxon>Flintibacter</taxon>
    </lineage>
</organism>
<gene>
    <name evidence="1" type="ORF">H8S11_09365</name>
</gene>
<dbReference type="GO" id="GO:0006355">
    <property type="term" value="P:regulation of DNA-templated transcription"/>
    <property type="evidence" value="ECO:0007669"/>
    <property type="project" value="InterPro"/>
</dbReference>
<evidence type="ECO:0000313" key="1">
    <source>
        <dbReference type="EMBL" id="MBC5723021.1"/>
    </source>
</evidence>
<protein>
    <submittedName>
        <fullName evidence="1">Toxin-antitoxin system protein</fullName>
    </submittedName>
</protein>
<dbReference type="SUPFAM" id="SSF47598">
    <property type="entry name" value="Ribbon-helix-helix"/>
    <property type="match status" value="1"/>
</dbReference>
<dbReference type="AlphaFoldDB" id="A0A8J6MDE0"/>
<dbReference type="Proteomes" id="UP000628736">
    <property type="component" value="Unassembled WGS sequence"/>
</dbReference>
<reference evidence="1" key="1">
    <citation type="submission" date="2020-08" db="EMBL/GenBank/DDBJ databases">
        <title>Genome public.</title>
        <authorList>
            <person name="Liu C."/>
            <person name="Sun Q."/>
        </authorList>
    </citation>
    <scope>NUCLEOTIDE SEQUENCE</scope>
    <source>
        <strain evidence="1">NSJ-23</strain>
    </source>
</reference>
<dbReference type="InterPro" id="IPR010985">
    <property type="entry name" value="Ribbon_hlx_hlx"/>
</dbReference>
<evidence type="ECO:0000313" key="2">
    <source>
        <dbReference type="Proteomes" id="UP000628736"/>
    </source>
</evidence>
<keyword evidence="2" id="KW-1185">Reference proteome</keyword>
<accession>A0A8J6MDE0</accession>
<proteinExistence type="predicted"/>
<name>A0A8J6MDE0_9FIRM</name>
<dbReference type="EMBL" id="JACOPO010000005">
    <property type="protein sequence ID" value="MBC5723021.1"/>
    <property type="molecule type" value="Genomic_DNA"/>
</dbReference>
<comment type="caution">
    <text evidence="1">The sequence shown here is derived from an EMBL/GenBank/DDBJ whole genome shotgun (WGS) entry which is preliminary data.</text>
</comment>
<sequence length="57" mass="6492">MKPLKKSVTITLDDPILEQTKRLAEREDRSLSSYINLLLKAHLERMEKNGADGAKKP</sequence>